<feature type="signal peptide" evidence="1">
    <location>
        <begin position="1"/>
        <end position="20"/>
    </location>
</feature>
<evidence type="ECO:0000256" key="1">
    <source>
        <dbReference type="SAM" id="SignalP"/>
    </source>
</evidence>
<dbReference type="InterPro" id="IPR028250">
    <property type="entry name" value="DsbDN"/>
</dbReference>
<dbReference type="RefSeq" id="WP_345256945.1">
    <property type="nucleotide sequence ID" value="NZ_BAABGY010000009.1"/>
</dbReference>
<sequence length="150" mass="16501">MKKIFATLSFLVVLAIGAAAQSPVSWSFSSKKIDDKTYELHLTAAIQGGWHLYAQKQPADAIAQPTTFAFNKSPLLNFEGKVKESGKLEKYTDKVLNVSANQYSNRVDFVQVVKLKAKAKTAVTGTLEYQTCNDEKCLPPKSVPFTIALN</sequence>
<accession>A0ABP8HE49</accession>
<gene>
    <name evidence="3" type="ORF">GCM10023184_33620</name>
</gene>
<dbReference type="InterPro" id="IPR036929">
    <property type="entry name" value="DsbDN_sf"/>
</dbReference>
<evidence type="ECO:0000313" key="4">
    <source>
        <dbReference type="Proteomes" id="UP001501725"/>
    </source>
</evidence>
<dbReference type="Pfam" id="PF11412">
    <property type="entry name" value="DsbD_N"/>
    <property type="match status" value="1"/>
</dbReference>
<dbReference type="Gene3D" id="2.60.40.1250">
    <property type="entry name" value="Thiol:disulfide interchange protein DsbD, N-terminal domain"/>
    <property type="match status" value="1"/>
</dbReference>
<reference evidence="4" key="1">
    <citation type="journal article" date="2019" name="Int. J. Syst. Evol. Microbiol.">
        <title>The Global Catalogue of Microorganisms (GCM) 10K type strain sequencing project: providing services to taxonomists for standard genome sequencing and annotation.</title>
        <authorList>
            <consortium name="The Broad Institute Genomics Platform"/>
            <consortium name="The Broad Institute Genome Sequencing Center for Infectious Disease"/>
            <person name="Wu L."/>
            <person name="Ma J."/>
        </authorList>
    </citation>
    <scope>NUCLEOTIDE SEQUENCE [LARGE SCALE GENOMIC DNA]</scope>
    <source>
        <strain evidence="4">JCM 17919</strain>
    </source>
</reference>
<dbReference type="Proteomes" id="UP001501725">
    <property type="component" value="Unassembled WGS sequence"/>
</dbReference>
<feature type="domain" description="Thiol:disulfide interchange protein DsbD N-terminal" evidence="2">
    <location>
        <begin position="34"/>
        <end position="142"/>
    </location>
</feature>
<evidence type="ECO:0000313" key="3">
    <source>
        <dbReference type="EMBL" id="GAA4337650.1"/>
    </source>
</evidence>
<dbReference type="EMBL" id="BAABGY010000009">
    <property type="protein sequence ID" value="GAA4337650.1"/>
    <property type="molecule type" value="Genomic_DNA"/>
</dbReference>
<name>A0ABP8HE49_9BACT</name>
<keyword evidence="1" id="KW-0732">Signal</keyword>
<organism evidence="3 4">
    <name type="scientific">Flaviaesturariibacter amylovorans</name>
    <dbReference type="NCBI Taxonomy" id="1084520"/>
    <lineage>
        <taxon>Bacteria</taxon>
        <taxon>Pseudomonadati</taxon>
        <taxon>Bacteroidota</taxon>
        <taxon>Chitinophagia</taxon>
        <taxon>Chitinophagales</taxon>
        <taxon>Chitinophagaceae</taxon>
        <taxon>Flaviaestuariibacter</taxon>
    </lineage>
</organism>
<feature type="chain" id="PRO_5047125263" description="Thiol:disulfide interchange protein DsbD N-terminal domain-containing protein" evidence="1">
    <location>
        <begin position="21"/>
        <end position="150"/>
    </location>
</feature>
<keyword evidence="4" id="KW-1185">Reference proteome</keyword>
<proteinExistence type="predicted"/>
<evidence type="ECO:0000259" key="2">
    <source>
        <dbReference type="Pfam" id="PF11412"/>
    </source>
</evidence>
<protein>
    <recommendedName>
        <fullName evidence="2">Thiol:disulfide interchange protein DsbD N-terminal domain-containing protein</fullName>
    </recommendedName>
</protein>
<comment type="caution">
    <text evidence="3">The sequence shown here is derived from an EMBL/GenBank/DDBJ whole genome shotgun (WGS) entry which is preliminary data.</text>
</comment>